<dbReference type="InterPro" id="IPR009080">
    <property type="entry name" value="tRNAsynth_Ia_anticodon-bd"/>
</dbReference>
<comment type="subcellular location">
    <subcellularLocation>
        <location evidence="10">Cytoplasm</location>
    </subcellularLocation>
</comment>
<keyword evidence="6 10" id="KW-0648">Protein biosynthesis</keyword>
<comment type="caution">
    <text evidence="10">Lacks conserved residue(s) required for the propagation of feature annotation.</text>
</comment>
<feature type="domain" description="Aminoacyl-tRNA synthetase class Ia" evidence="11">
    <location>
        <begin position="28"/>
        <end position="632"/>
    </location>
</feature>
<keyword evidence="3 10" id="KW-0436">Ligase</keyword>
<dbReference type="InterPro" id="IPR050081">
    <property type="entry name" value="Ile-tRNA_ligase"/>
</dbReference>
<comment type="similarity">
    <text evidence="1 10">Belongs to the class-I aminoacyl-tRNA synthetase family. IleS type 1 subfamily.</text>
</comment>
<feature type="domain" description="Methionyl/Valyl/Leucyl/Isoleucyl-tRNA synthetase anticodon-binding" evidence="13">
    <location>
        <begin position="676"/>
        <end position="828"/>
    </location>
</feature>
<feature type="domain" description="Zinc finger FPG/IleRS-type" evidence="12">
    <location>
        <begin position="868"/>
        <end position="895"/>
    </location>
</feature>
<dbReference type="CDD" id="cd07960">
    <property type="entry name" value="Anticodon_Ia_Ile_BEm"/>
    <property type="match status" value="1"/>
</dbReference>
<dbReference type="GO" id="GO:0000049">
    <property type="term" value="F:tRNA binding"/>
    <property type="evidence" value="ECO:0007669"/>
    <property type="project" value="InterPro"/>
</dbReference>
<evidence type="ECO:0000259" key="11">
    <source>
        <dbReference type="Pfam" id="PF00133"/>
    </source>
</evidence>
<feature type="binding site" evidence="10">
    <location>
        <position position="596"/>
    </location>
    <ligand>
        <name>ATP</name>
        <dbReference type="ChEBI" id="CHEBI:30616"/>
    </ligand>
</feature>
<dbReference type="GO" id="GO:0004822">
    <property type="term" value="F:isoleucine-tRNA ligase activity"/>
    <property type="evidence" value="ECO:0007669"/>
    <property type="project" value="UniProtKB-UniRule"/>
</dbReference>
<evidence type="ECO:0000256" key="3">
    <source>
        <dbReference type="ARBA" id="ARBA00022598"/>
    </source>
</evidence>
<evidence type="ECO:0000256" key="1">
    <source>
        <dbReference type="ARBA" id="ARBA00006887"/>
    </source>
</evidence>
<gene>
    <name evidence="10 14" type="primary">ileS</name>
    <name evidence="14" type="ordered locus">UPA3_0427</name>
</gene>
<comment type="catalytic activity">
    <reaction evidence="9 10">
        <text>tRNA(Ile) + L-isoleucine + ATP = L-isoleucyl-tRNA(Ile) + AMP + diphosphate</text>
        <dbReference type="Rhea" id="RHEA:11060"/>
        <dbReference type="Rhea" id="RHEA-COMP:9666"/>
        <dbReference type="Rhea" id="RHEA-COMP:9695"/>
        <dbReference type="ChEBI" id="CHEBI:30616"/>
        <dbReference type="ChEBI" id="CHEBI:33019"/>
        <dbReference type="ChEBI" id="CHEBI:58045"/>
        <dbReference type="ChEBI" id="CHEBI:78442"/>
        <dbReference type="ChEBI" id="CHEBI:78528"/>
        <dbReference type="ChEBI" id="CHEBI:456215"/>
        <dbReference type="EC" id="6.1.1.5"/>
    </reaction>
</comment>
<feature type="short sequence motif" description="'HIGH' region" evidence="10">
    <location>
        <begin position="58"/>
        <end position="68"/>
    </location>
</feature>
<dbReference type="InterPro" id="IPR010663">
    <property type="entry name" value="Znf_FPG/IleRS"/>
</dbReference>
<evidence type="ECO:0000256" key="8">
    <source>
        <dbReference type="ARBA" id="ARBA00025217"/>
    </source>
</evidence>
<feature type="binding site" evidence="10">
    <location>
        <position position="552"/>
    </location>
    <ligand>
        <name>L-isoleucyl-5'-AMP</name>
        <dbReference type="ChEBI" id="CHEBI:178002"/>
    </ligand>
</feature>
<dbReference type="GO" id="GO:0005829">
    <property type="term" value="C:cytosol"/>
    <property type="evidence" value="ECO:0007669"/>
    <property type="project" value="TreeGrafter"/>
</dbReference>
<dbReference type="Gene3D" id="3.40.50.620">
    <property type="entry name" value="HUPs"/>
    <property type="match status" value="2"/>
</dbReference>
<dbReference type="PRINTS" id="PR00984">
    <property type="entry name" value="TRNASYNTHILE"/>
</dbReference>
<feature type="short sequence motif" description="'KMSKS' region" evidence="10">
    <location>
        <begin position="593"/>
        <end position="597"/>
    </location>
</feature>
<dbReference type="InterPro" id="IPR009008">
    <property type="entry name" value="Val/Leu/Ile-tRNA-synth_edit"/>
</dbReference>
<keyword evidence="2 10" id="KW-0963">Cytoplasm</keyword>
<keyword evidence="4 10" id="KW-0547">Nucleotide-binding</keyword>
<dbReference type="InterPro" id="IPR002301">
    <property type="entry name" value="Ile-tRNA-ligase"/>
</dbReference>
<dbReference type="PANTHER" id="PTHR42765">
    <property type="entry name" value="SOLEUCYL-TRNA SYNTHETASE"/>
    <property type="match status" value="1"/>
</dbReference>
<dbReference type="PROSITE" id="PS00178">
    <property type="entry name" value="AA_TRNA_LIGASE_I"/>
    <property type="match status" value="1"/>
</dbReference>
<dbReference type="AlphaFoldDB" id="A0A2C9DYF3"/>
<accession>A0A2C9DYF3</accession>
<dbReference type="GeneID" id="29672433"/>
<evidence type="ECO:0000256" key="10">
    <source>
        <dbReference type="HAMAP-Rule" id="MF_02002"/>
    </source>
</evidence>
<dbReference type="GO" id="GO:0002161">
    <property type="term" value="F:aminoacyl-tRNA deacylase activity"/>
    <property type="evidence" value="ECO:0007669"/>
    <property type="project" value="InterPro"/>
</dbReference>
<keyword evidence="7 10" id="KW-0030">Aminoacyl-tRNA synthetase</keyword>
<dbReference type="InterPro" id="IPR023585">
    <property type="entry name" value="Ile-tRNA-ligase_type1"/>
</dbReference>
<comment type="domain">
    <text evidence="10">IleRS has two distinct active sites: one for aminoacylation and one for editing. The misactivated valine is translocated from the active site to the editing site, which sterically excludes the correctly activated isoleucine. The single editing site contains two valyl binding pockets, one specific for each substrate (Val-AMP or Val-tRNA(Ile)).</text>
</comment>
<dbReference type="SMR" id="A0A2C9DYF3"/>
<evidence type="ECO:0000256" key="5">
    <source>
        <dbReference type="ARBA" id="ARBA00022840"/>
    </source>
</evidence>
<protein>
    <recommendedName>
        <fullName evidence="10">Isoleucine--tRNA ligase</fullName>
        <ecNumber evidence="10">6.1.1.5</ecNumber>
    </recommendedName>
    <alternativeName>
        <fullName evidence="10">Isoleucyl-tRNA synthetase</fullName>
        <shortName evidence="10">IleRS</shortName>
    </alternativeName>
</protein>
<dbReference type="KEGG" id="upa:UPA3_0427"/>
<keyword evidence="5 10" id="KW-0067">ATP-binding</keyword>
<dbReference type="SUPFAM" id="SSF47323">
    <property type="entry name" value="Anticodon-binding domain of a subclass of class I aminoacyl-tRNA synthetases"/>
    <property type="match status" value="1"/>
</dbReference>
<organism evidence="14 15">
    <name type="scientific">Ureaplasma parvum serovar 3 (strain ATCC 27815 / 27 / NCTC 11736)</name>
    <dbReference type="NCBI Taxonomy" id="505682"/>
    <lineage>
        <taxon>Bacteria</taxon>
        <taxon>Bacillati</taxon>
        <taxon>Mycoplasmatota</taxon>
        <taxon>Mycoplasmoidales</taxon>
        <taxon>Mycoplasmoidaceae</taxon>
        <taxon>Ureaplasma</taxon>
    </lineage>
</organism>
<sequence length="900" mass="105806">MKDYKSTLNMPTTGFEMRANLNVKEPKIQQFWVEHQIYEKLLTKNKDKKPFILHDGPPYANGNIHIGHALNKILKDFVVSYHNMNNYYSPYIPGWDTHGLPIEVALSKKIKLSNLSVNERREQCKKYALEQVNNQIQQFLRLGMISDFKQRYLTLDHNYEIDQLKLFTYMLKKGFIYQDFKPVFWSWSSQTALAESEIEYADRQSSAIYVKMKVVDHNDLFTDKPTSLVIWTTTPWTLPANLAIAIHPELVYSLIEYKNENYIIAKPLVETFVKKVGFEDYKWIKDFKANTLEKIKYISPISKKHAFVIMDEYVSANDGTGLVHNAPAFGLEDYYACKKYGIETVVMIDQFGKYNALVNDLELENMFYEDANQVILNRLMNEHLLIHHEVITHSVAHDWRTKKPVMYRATKQWFVSIEKILPNILQTLNNDVKSTSFRGIERMHEMIVNRKEWCISRQRVWGVPIPMIFDENHNAIMDHELVENIINVLNEKGVNAWFDLDVNAFLTPKYLSMKNKTFYKEKDIMDVWFDSGSSYNILGHYNLNYPADVYLEGYDQYRGWFNSSLITGTILNNRAPYKYLVAHGMVLDGEGYKMSKSKGNVVDPLDVCKIYGADVLRLWIANSDYQNDTRISEEILKQNAEIYRRIRNTLFKYSLSILNDFEPSVDFSFNVRQEEQFVLNEFNELHIKVIKAYENFDYQTVVKLFNKFILDLSSWYFENIKDDMYCLAINDPIRKQIQSAVYWILKNSLIDLTPIIPHTTEEAYSFLKDANKKESIRLEDFYDQSQFQFKKGIAHVKAFFSIKDQIFNELENARKNNILKKNNEAFVTIAKNLILDDYLINNPKLLAKWFGVAKIEFANNTNVANANFKKCLRCWNHFPDEEMYNDELSMNCYKVINKIK</sequence>
<evidence type="ECO:0000256" key="7">
    <source>
        <dbReference type="ARBA" id="ARBA00023146"/>
    </source>
</evidence>
<evidence type="ECO:0000259" key="12">
    <source>
        <dbReference type="Pfam" id="PF06827"/>
    </source>
</evidence>
<reference evidence="14 15" key="1">
    <citation type="submission" date="2008-02" db="EMBL/GenBank/DDBJ databases">
        <title>Genome sequence of Ureaplasma parvum serovar 3.</title>
        <authorList>
            <person name="Methe B.A."/>
            <person name="Glass J."/>
            <person name="Waites K."/>
            <person name="Shrivastava S."/>
        </authorList>
    </citation>
    <scope>NUCLEOTIDE SEQUENCE [LARGE SCALE GENOMIC DNA]</scope>
    <source>
        <strain evidence="15">ATCC 27815 / 27 / NCTC 11736</strain>
    </source>
</reference>
<dbReference type="HAMAP" id="MF_02002">
    <property type="entry name" value="Ile_tRNA_synth_type1"/>
    <property type="match status" value="1"/>
</dbReference>
<dbReference type="InterPro" id="IPR014729">
    <property type="entry name" value="Rossmann-like_a/b/a_fold"/>
</dbReference>
<evidence type="ECO:0000313" key="15">
    <source>
        <dbReference type="Proteomes" id="UP000002162"/>
    </source>
</evidence>
<dbReference type="SUPFAM" id="SSF52374">
    <property type="entry name" value="Nucleotidylyl transferase"/>
    <property type="match status" value="1"/>
</dbReference>
<dbReference type="RefSeq" id="WP_006688542.1">
    <property type="nucleotide sequence ID" value="NC_010503.1"/>
</dbReference>
<dbReference type="Pfam" id="PF06827">
    <property type="entry name" value="zf-FPG_IleRS"/>
    <property type="match status" value="1"/>
</dbReference>
<evidence type="ECO:0000313" key="14">
    <source>
        <dbReference type="EMBL" id="ACA32933.1"/>
    </source>
</evidence>
<dbReference type="GO" id="GO:0006428">
    <property type="term" value="P:isoleucyl-tRNA aminoacylation"/>
    <property type="evidence" value="ECO:0007669"/>
    <property type="project" value="UniProtKB-UniRule"/>
</dbReference>
<dbReference type="EMBL" id="CP000942">
    <property type="protein sequence ID" value="ACA32933.1"/>
    <property type="molecule type" value="Genomic_DNA"/>
</dbReference>
<dbReference type="EC" id="6.1.1.5" evidence="10"/>
<dbReference type="Gene3D" id="1.10.730.20">
    <property type="match status" value="1"/>
</dbReference>
<comment type="subunit">
    <text evidence="10">Monomer.</text>
</comment>
<dbReference type="InterPro" id="IPR033708">
    <property type="entry name" value="Anticodon_Ile_BEm"/>
</dbReference>
<dbReference type="PANTHER" id="PTHR42765:SF1">
    <property type="entry name" value="ISOLEUCINE--TRNA LIGASE, MITOCHONDRIAL"/>
    <property type="match status" value="1"/>
</dbReference>
<dbReference type="Pfam" id="PF08264">
    <property type="entry name" value="Anticodon_1"/>
    <property type="match status" value="1"/>
</dbReference>
<evidence type="ECO:0000256" key="4">
    <source>
        <dbReference type="ARBA" id="ARBA00022741"/>
    </source>
</evidence>
<dbReference type="InterPro" id="IPR013155">
    <property type="entry name" value="M/V/L/I-tRNA-synth_anticd-bd"/>
</dbReference>
<dbReference type="CDD" id="cd00818">
    <property type="entry name" value="IleRS_core"/>
    <property type="match status" value="1"/>
</dbReference>
<evidence type="ECO:0000256" key="9">
    <source>
        <dbReference type="ARBA" id="ARBA00048359"/>
    </source>
</evidence>
<dbReference type="Pfam" id="PF00133">
    <property type="entry name" value="tRNA-synt_1"/>
    <property type="match status" value="1"/>
</dbReference>
<dbReference type="FunFam" id="3.40.50.620:FF:000152">
    <property type="entry name" value="Isoleucine--tRNA ligase"/>
    <property type="match status" value="1"/>
</dbReference>
<dbReference type="HOGENOM" id="CLU_001493_7_1_14"/>
<dbReference type="GO" id="GO:0005524">
    <property type="term" value="F:ATP binding"/>
    <property type="evidence" value="ECO:0007669"/>
    <property type="project" value="UniProtKB-UniRule"/>
</dbReference>
<evidence type="ECO:0000256" key="6">
    <source>
        <dbReference type="ARBA" id="ARBA00022917"/>
    </source>
</evidence>
<comment type="function">
    <text evidence="8 10">Catalyzes the attachment of isoleucine to tRNA(Ile). As IleRS can inadvertently accommodate and process structurally similar amino acids such as valine, to avoid such errors it has two additional distinct tRNA(Ile)-dependent editing activities. One activity is designated as 'pretransfer' editing and involves the hydrolysis of activated Val-AMP. The other activity is designated 'posttransfer' editing and involves deacylation of mischarged Val-tRNA(Ile).</text>
</comment>
<dbReference type="NCBIfam" id="TIGR00392">
    <property type="entry name" value="ileS"/>
    <property type="match status" value="1"/>
</dbReference>
<evidence type="ECO:0000259" key="13">
    <source>
        <dbReference type="Pfam" id="PF08264"/>
    </source>
</evidence>
<dbReference type="Proteomes" id="UP000002162">
    <property type="component" value="Chromosome"/>
</dbReference>
<dbReference type="InterPro" id="IPR001412">
    <property type="entry name" value="aa-tRNA-synth_I_CS"/>
</dbReference>
<dbReference type="Gene3D" id="1.10.10.830">
    <property type="entry name" value="Ile-tRNA synthetase CP2 domain-like"/>
    <property type="match status" value="1"/>
</dbReference>
<dbReference type="SUPFAM" id="SSF50677">
    <property type="entry name" value="ValRS/IleRS/LeuRS editing domain"/>
    <property type="match status" value="1"/>
</dbReference>
<proteinExistence type="inferred from homology"/>
<dbReference type="InterPro" id="IPR002300">
    <property type="entry name" value="aa-tRNA-synth_Ia"/>
</dbReference>
<evidence type="ECO:0000256" key="2">
    <source>
        <dbReference type="ARBA" id="ARBA00022490"/>
    </source>
</evidence>
<name>A0A2C9DYF3_UREP2</name>